<dbReference type="GO" id="GO:0005524">
    <property type="term" value="F:ATP binding"/>
    <property type="evidence" value="ECO:0007669"/>
    <property type="project" value="UniProtKB-UniRule"/>
</dbReference>
<dbReference type="InterPro" id="IPR000793">
    <property type="entry name" value="ATP_synth_asu_C"/>
</dbReference>
<dbReference type="NCBIfam" id="NF009884">
    <property type="entry name" value="PRK13343.1"/>
    <property type="match status" value="1"/>
</dbReference>
<dbReference type="OrthoDB" id="9803053at2"/>
<dbReference type="InterPro" id="IPR033732">
    <property type="entry name" value="ATP_synth_F1_a_nt-bd_dom"/>
</dbReference>
<dbReference type="Gene3D" id="1.20.150.20">
    <property type="entry name" value="ATP synthase alpha/beta chain, C-terminal domain"/>
    <property type="match status" value="1"/>
</dbReference>
<evidence type="ECO:0000256" key="3">
    <source>
        <dbReference type="ARBA" id="ARBA00022448"/>
    </source>
</evidence>
<dbReference type="GO" id="GO:0045259">
    <property type="term" value="C:proton-transporting ATP synthase complex"/>
    <property type="evidence" value="ECO:0007669"/>
    <property type="project" value="UniProtKB-KW"/>
</dbReference>
<dbReference type="CDD" id="cd01132">
    <property type="entry name" value="F1-ATPase_alpha_CD"/>
    <property type="match status" value="1"/>
</dbReference>
<dbReference type="GO" id="GO:0016787">
    <property type="term" value="F:hydrolase activity"/>
    <property type="evidence" value="ECO:0007669"/>
    <property type="project" value="UniProtKB-KW"/>
</dbReference>
<dbReference type="Pfam" id="PF00006">
    <property type="entry name" value="ATP-synt_ab"/>
    <property type="match status" value="1"/>
</dbReference>
<dbReference type="GO" id="GO:0046933">
    <property type="term" value="F:proton-transporting ATP synthase activity, rotational mechanism"/>
    <property type="evidence" value="ECO:0007669"/>
    <property type="project" value="UniProtKB-UniRule"/>
</dbReference>
<keyword evidence="4 15" id="KW-1003">Cell membrane</keyword>
<dbReference type="GO" id="GO:0043531">
    <property type="term" value="F:ADP binding"/>
    <property type="evidence" value="ECO:0007669"/>
    <property type="project" value="TreeGrafter"/>
</dbReference>
<comment type="subcellular location">
    <subcellularLocation>
        <location evidence="15">Cell membrane</location>
        <topology evidence="15">Peripheral membrane protein</topology>
    </subcellularLocation>
    <subcellularLocation>
        <location evidence="2">Membrane</location>
    </subcellularLocation>
</comment>
<dbReference type="Proteomes" id="UP000298636">
    <property type="component" value="Chromosome"/>
</dbReference>
<dbReference type="SUPFAM" id="SSF52540">
    <property type="entry name" value="P-loop containing nucleoside triphosphate hydrolases"/>
    <property type="match status" value="1"/>
</dbReference>
<dbReference type="PANTHER" id="PTHR48082:SF2">
    <property type="entry name" value="ATP SYNTHASE SUBUNIT ALPHA, MITOCHONDRIAL"/>
    <property type="match status" value="1"/>
</dbReference>
<evidence type="ECO:0000256" key="8">
    <source>
        <dbReference type="ARBA" id="ARBA00022967"/>
    </source>
</evidence>
<evidence type="ECO:0000256" key="5">
    <source>
        <dbReference type="ARBA" id="ARBA00022741"/>
    </source>
</evidence>
<dbReference type="InterPro" id="IPR000194">
    <property type="entry name" value="ATPase_F1/V1/A1_a/bsu_nucl-bd"/>
</dbReference>
<dbReference type="SUPFAM" id="SSF47917">
    <property type="entry name" value="C-terminal domain of alpha and beta subunits of F1 ATP synthase"/>
    <property type="match status" value="1"/>
</dbReference>
<protein>
    <recommendedName>
        <fullName evidence="15">ATP synthase subunit alpha</fullName>
        <ecNumber evidence="15">7.1.2.2</ecNumber>
    </recommendedName>
    <alternativeName>
        <fullName evidence="15">ATP synthase F1 sector subunit alpha</fullName>
    </alternativeName>
    <alternativeName>
        <fullName evidence="15">F-ATPase subunit alpha</fullName>
    </alternativeName>
</protein>
<dbReference type="GO" id="GO:0005886">
    <property type="term" value="C:plasma membrane"/>
    <property type="evidence" value="ECO:0007669"/>
    <property type="project" value="UniProtKB-SubCell"/>
</dbReference>
<keyword evidence="6 15" id="KW-0375">Hydrogen ion transport</keyword>
<comment type="subunit">
    <text evidence="14">F-type ATPases have 2 components, CF(1) - the catalytic core - and CF(0) - the membrane proton channel. CF(1) has five subunits: alpha(3), beta(3), gamma(1), delta(1), epsilon(1). CF(0) has four main subunits: a(1), b(1), b'(1) and c(9-12).</text>
</comment>
<dbReference type="Gene3D" id="2.40.30.20">
    <property type="match status" value="1"/>
</dbReference>
<feature type="binding site" evidence="15">
    <location>
        <begin position="169"/>
        <end position="176"/>
    </location>
    <ligand>
        <name>ATP</name>
        <dbReference type="ChEBI" id="CHEBI:30616"/>
    </ligand>
</feature>
<gene>
    <name evidence="15 19" type="primary">atpA</name>
    <name evidence="19" type="ORF">D9V79_00030</name>
</gene>
<dbReference type="RefSeq" id="WP_158351483.1">
    <property type="nucleotide sequence ID" value="NZ_CP032998.1"/>
</dbReference>
<dbReference type="InterPro" id="IPR036121">
    <property type="entry name" value="ATPase_F1/V1/A1_a/bsu_N_sf"/>
</dbReference>
<feature type="domain" description="ATPase F1/V1/A1 complex alpha/beta subunit nucleotide-binding" evidence="16">
    <location>
        <begin position="149"/>
        <end position="375"/>
    </location>
</feature>
<evidence type="ECO:0000256" key="11">
    <source>
        <dbReference type="ARBA" id="ARBA00023196"/>
    </source>
</evidence>
<dbReference type="PANTHER" id="PTHR48082">
    <property type="entry name" value="ATP SYNTHASE SUBUNIT ALPHA, MITOCHONDRIAL"/>
    <property type="match status" value="1"/>
</dbReference>
<evidence type="ECO:0000256" key="4">
    <source>
        <dbReference type="ARBA" id="ARBA00022475"/>
    </source>
</evidence>
<dbReference type="PROSITE" id="PS00152">
    <property type="entry name" value="ATPASE_ALPHA_BETA"/>
    <property type="match status" value="1"/>
</dbReference>
<dbReference type="InterPro" id="IPR005294">
    <property type="entry name" value="ATP_synth_F1_asu"/>
</dbReference>
<dbReference type="EMBL" id="CP032998">
    <property type="protein sequence ID" value="QCI26210.1"/>
    <property type="molecule type" value="Genomic_DNA"/>
</dbReference>
<evidence type="ECO:0000313" key="20">
    <source>
        <dbReference type="Proteomes" id="UP000298636"/>
    </source>
</evidence>
<accession>A0A4D6YK33</accession>
<dbReference type="FunFam" id="1.20.150.20:FF:000001">
    <property type="entry name" value="ATP synthase subunit alpha"/>
    <property type="match status" value="1"/>
</dbReference>
<feature type="domain" description="ATP synthase alpha subunit C-terminal" evidence="17">
    <location>
        <begin position="382"/>
        <end position="507"/>
    </location>
</feature>
<dbReference type="AlphaFoldDB" id="A0A4D6YK33"/>
<proteinExistence type="inferred from homology"/>
<evidence type="ECO:0000259" key="17">
    <source>
        <dbReference type="Pfam" id="PF00306"/>
    </source>
</evidence>
<feature type="domain" description="ATPase F1/V1/A1 complex alpha/beta subunit N-terminal" evidence="18">
    <location>
        <begin position="29"/>
        <end position="92"/>
    </location>
</feature>
<comment type="catalytic activity">
    <reaction evidence="15">
        <text>ATP + H2O + 4 H(+)(in) = ADP + phosphate + 5 H(+)(out)</text>
        <dbReference type="Rhea" id="RHEA:57720"/>
        <dbReference type="ChEBI" id="CHEBI:15377"/>
        <dbReference type="ChEBI" id="CHEBI:15378"/>
        <dbReference type="ChEBI" id="CHEBI:30616"/>
        <dbReference type="ChEBI" id="CHEBI:43474"/>
        <dbReference type="ChEBI" id="CHEBI:456216"/>
        <dbReference type="EC" id="7.1.2.2"/>
    </reaction>
</comment>
<dbReference type="Pfam" id="PF02874">
    <property type="entry name" value="ATP-synt_ab_N"/>
    <property type="match status" value="1"/>
</dbReference>
<evidence type="ECO:0000256" key="7">
    <source>
        <dbReference type="ARBA" id="ARBA00022840"/>
    </source>
</evidence>
<keyword evidence="5 15" id="KW-0547">Nucleotide-binding</keyword>
<keyword evidence="12 15" id="KW-0066">ATP synthesis</keyword>
<reference evidence="19 20" key="1">
    <citation type="submission" date="2018-10" db="EMBL/GenBank/DDBJ databases">
        <title>Comparative functional genomics of the obligate endosymbiont Buchnera aphidicola.</title>
        <authorList>
            <person name="Chong R.A."/>
        </authorList>
    </citation>
    <scope>NUCLEOTIDE SEQUENCE [LARGE SCALE GENOMIC DNA]</scope>
    <source>
        <strain evidence="19 20">Ssp</strain>
    </source>
</reference>
<feature type="site" description="Required for activity" evidence="15">
    <location>
        <position position="373"/>
    </location>
</feature>
<dbReference type="InterPro" id="IPR004100">
    <property type="entry name" value="ATPase_F1/V1/A1_a/bsu_N"/>
</dbReference>
<dbReference type="InterPro" id="IPR038376">
    <property type="entry name" value="ATP_synth_asu_C_sf"/>
</dbReference>
<dbReference type="HAMAP" id="MF_01346">
    <property type="entry name" value="ATP_synth_alpha_bact"/>
    <property type="match status" value="1"/>
</dbReference>
<evidence type="ECO:0000256" key="6">
    <source>
        <dbReference type="ARBA" id="ARBA00022781"/>
    </source>
</evidence>
<dbReference type="EC" id="7.1.2.2" evidence="15"/>
<evidence type="ECO:0000256" key="2">
    <source>
        <dbReference type="ARBA" id="ARBA00004370"/>
    </source>
</evidence>
<keyword evidence="10 15" id="KW-0472">Membrane</keyword>
<evidence type="ECO:0000259" key="16">
    <source>
        <dbReference type="Pfam" id="PF00006"/>
    </source>
</evidence>
<dbReference type="InterPro" id="IPR023366">
    <property type="entry name" value="ATP_synth_asu-like_sf"/>
</dbReference>
<keyword evidence="19" id="KW-0378">Hydrolase</keyword>
<keyword evidence="11 15" id="KW-0139">CF(1)</keyword>
<comment type="function">
    <text evidence="1 15">Produces ATP from ADP in the presence of a proton gradient across the membrane. The alpha chain is a regulatory subunit.</text>
</comment>
<dbReference type="Pfam" id="PF00306">
    <property type="entry name" value="ATP-synt_ab_C"/>
    <property type="match status" value="1"/>
</dbReference>
<evidence type="ECO:0000256" key="10">
    <source>
        <dbReference type="ARBA" id="ARBA00023136"/>
    </source>
</evidence>
<sequence>MQLNSIEISEIIKQRISTFNILTKINHEGIIISVNDGIIRIYGITNVMFGEMILITDNQYALALNLERDSISAVVMGSYLNIVEGMRVYSTGRILEIPVGSNLLGRVVNTLGKPIDGKGKIISNKFLPIDQEAPGVIERQSISEPIHTGYKAIDAMIPIGKGQRELIIGDRQTGKTTIAIDTIINQKNSGVFCIYVAIGQKQSTILNVVKKIEEHDALSNTIIVVASASESPVMQYLAPYSGCTMGEYFRDLGENALIVYDDLSKHAISYRQISLLLKRPPGREAFPGDIFYLHSRLLERAARINSLSVYTRSQGKIKDKTGSLTALPIIETQMGDVSSFIPTNVISITDGQIFLESNLFNIGIRPAINPGISVSRVGSAAQTKIIKKLSGKIRTALAQYRELESFSQFSSDLDDNTRKQLDYGQKITEILKQKQNNPLSIAEQAIILFTIEYEFINNIDIKKIFNFETLILKYFHKKYSKLIKIINTTGQYDKKIQDQLKKNITKFFKKYNEIKL</sequence>
<evidence type="ECO:0000256" key="9">
    <source>
        <dbReference type="ARBA" id="ARBA00023065"/>
    </source>
</evidence>
<evidence type="ECO:0000259" key="18">
    <source>
        <dbReference type="Pfam" id="PF02874"/>
    </source>
</evidence>
<keyword evidence="20" id="KW-1185">Reference proteome</keyword>
<dbReference type="Gene3D" id="3.40.50.300">
    <property type="entry name" value="P-loop containing nucleotide triphosphate hydrolases"/>
    <property type="match status" value="1"/>
</dbReference>
<keyword evidence="7 15" id="KW-0067">ATP-binding</keyword>
<evidence type="ECO:0000256" key="14">
    <source>
        <dbReference type="ARBA" id="ARBA00026013"/>
    </source>
</evidence>
<name>A0A4D6YK33_9GAMM</name>
<evidence type="ECO:0000256" key="12">
    <source>
        <dbReference type="ARBA" id="ARBA00023310"/>
    </source>
</evidence>
<organism evidence="19 20">
    <name type="scientific">Buchnera aphidicola</name>
    <name type="common">Stegophylla sp.</name>
    <dbReference type="NCBI Taxonomy" id="2315800"/>
    <lineage>
        <taxon>Bacteria</taxon>
        <taxon>Pseudomonadati</taxon>
        <taxon>Pseudomonadota</taxon>
        <taxon>Gammaproteobacteria</taxon>
        <taxon>Enterobacterales</taxon>
        <taxon>Erwiniaceae</taxon>
        <taxon>Buchnera</taxon>
    </lineage>
</organism>
<keyword evidence="9 15" id="KW-0406">Ion transport</keyword>
<dbReference type="CDD" id="cd18113">
    <property type="entry name" value="ATP-synt_F1_alpha_C"/>
    <property type="match status" value="1"/>
</dbReference>
<evidence type="ECO:0000256" key="1">
    <source>
        <dbReference type="ARBA" id="ARBA00003784"/>
    </source>
</evidence>
<keyword evidence="8 15" id="KW-1278">Translocase</keyword>
<dbReference type="InterPro" id="IPR027417">
    <property type="entry name" value="P-loop_NTPase"/>
</dbReference>
<dbReference type="NCBIfam" id="TIGR00962">
    <property type="entry name" value="atpA"/>
    <property type="match status" value="1"/>
</dbReference>
<dbReference type="InterPro" id="IPR020003">
    <property type="entry name" value="ATPase_a/bsu_AS"/>
</dbReference>
<evidence type="ECO:0000313" key="19">
    <source>
        <dbReference type="EMBL" id="QCI26210.1"/>
    </source>
</evidence>
<keyword evidence="3 15" id="KW-0813">Transport</keyword>
<evidence type="ECO:0000256" key="13">
    <source>
        <dbReference type="ARBA" id="ARBA00024342"/>
    </source>
</evidence>
<evidence type="ECO:0000256" key="15">
    <source>
        <dbReference type="HAMAP-Rule" id="MF_01346"/>
    </source>
</evidence>
<dbReference type="CDD" id="cd18116">
    <property type="entry name" value="ATP-synt_F1_alpha_N"/>
    <property type="match status" value="1"/>
</dbReference>
<dbReference type="SUPFAM" id="SSF50615">
    <property type="entry name" value="N-terminal domain of alpha and beta subunits of F1 ATP synthase"/>
    <property type="match status" value="1"/>
</dbReference>
<dbReference type="FunFam" id="3.40.50.300:FF:000002">
    <property type="entry name" value="ATP synthase subunit alpha"/>
    <property type="match status" value="1"/>
</dbReference>
<comment type="similarity">
    <text evidence="13">Belongs to the ATPase alpha/beta chains family. T3SS ATPase subfamily.</text>
</comment>